<keyword evidence="3" id="KW-1185">Reference proteome</keyword>
<gene>
    <name evidence="2" type="primary">PLESTBF000104</name>
    <name evidence="2" type="ORF">PLESTB_000189200</name>
</gene>
<evidence type="ECO:0000313" key="3">
    <source>
        <dbReference type="Proteomes" id="UP001165080"/>
    </source>
</evidence>
<organism evidence="2 3">
    <name type="scientific">Pleodorina starrii</name>
    <dbReference type="NCBI Taxonomy" id="330485"/>
    <lineage>
        <taxon>Eukaryota</taxon>
        <taxon>Viridiplantae</taxon>
        <taxon>Chlorophyta</taxon>
        <taxon>core chlorophytes</taxon>
        <taxon>Chlorophyceae</taxon>
        <taxon>CS clade</taxon>
        <taxon>Chlamydomonadales</taxon>
        <taxon>Volvocaceae</taxon>
        <taxon>Pleodorina</taxon>
    </lineage>
</organism>
<feature type="compositionally biased region" description="Low complexity" evidence="1">
    <location>
        <begin position="72"/>
        <end position="81"/>
    </location>
</feature>
<proteinExistence type="predicted"/>
<dbReference type="AlphaFoldDB" id="A0A9W6BCB4"/>
<protein>
    <submittedName>
        <fullName evidence="2">Uncharacterized protein</fullName>
    </submittedName>
</protein>
<dbReference type="EMBL" id="BRXU01000002">
    <property type="protein sequence ID" value="GLC49165.1"/>
    <property type="molecule type" value="Genomic_DNA"/>
</dbReference>
<evidence type="ECO:0000256" key="1">
    <source>
        <dbReference type="SAM" id="MobiDB-lite"/>
    </source>
</evidence>
<name>A0A9W6BCB4_9CHLO</name>
<reference evidence="2 3" key="1">
    <citation type="journal article" date="2023" name="Commun. Biol.">
        <title>Reorganization of the ancestral sex-determining regions during the evolution of trioecy in Pleodorina starrii.</title>
        <authorList>
            <person name="Takahashi K."/>
            <person name="Suzuki S."/>
            <person name="Kawai-Toyooka H."/>
            <person name="Yamamoto K."/>
            <person name="Hamaji T."/>
            <person name="Ootsuki R."/>
            <person name="Yamaguchi H."/>
            <person name="Kawachi M."/>
            <person name="Higashiyama T."/>
            <person name="Nozaki H."/>
        </authorList>
    </citation>
    <scope>NUCLEOTIDE SEQUENCE [LARGE SCALE GENOMIC DNA]</scope>
    <source>
        <strain evidence="2 3">NIES-4479</strain>
    </source>
</reference>
<feature type="region of interest" description="Disordered" evidence="1">
    <location>
        <begin position="72"/>
        <end position="115"/>
    </location>
</feature>
<evidence type="ECO:0000313" key="2">
    <source>
        <dbReference type="EMBL" id="GLC49165.1"/>
    </source>
</evidence>
<accession>A0A9W6BCB4</accession>
<comment type="caution">
    <text evidence="2">The sequence shown here is derived from an EMBL/GenBank/DDBJ whole genome shotgun (WGS) entry which is preliminary data.</text>
</comment>
<feature type="region of interest" description="Disordered" evidence="1">
    <location>
        <begin position="1"/>
        <end position="56"/>
    </location>
</feature>
<sequence length="135" mass="14095">MLRSSVGRVVAAPTAPRGRLSAHAPPPKQQQQQPTAVHGGVPLSSRPPRPAHSAPRAAHLQLLLLLPAAAAGADAGQYAPHRSSVPRECGTPRRPQPPTDLSPPPAPTHKPHSAFGSGPQICIWIWSDNGQNKAA</sequence>
<feature type="compositionally biased region" description="Pro residues" evidence="1">
    <location>
        <begin position="94"/>
        <end position="108"/>
    </location>
</feature>
<dbReference type="Proteomes" id="UP001165080">
    <property type="component" value="Unassembled WGS sequence"/>
</dbReference>